<dbReference type="InterPro" id="IPR036515">
    <property type="entry name" value="Transposase_17_sf"/>
</dbReference>
<dbReference type="SUPFAM" id="SSF143422">
    <property type="entry name" value="Transposase IS200-like"/>
    <property type="match status" value="1"/>
</dbReference>
<reference evidence="2 3" key="1">
    <citation type="submission" date="2022-04" db="EMBL/GenBank/DDBJ databases">
        <title>Identification of a novel bacterium isolated from mangrove sediments.</title>
        <authorList>
            <person name="Pan X."/>
        </authorList>
    </citation>
    <scope>NUCLEOTIDE SEQUENCE [LARGE SCALE GENOMIC DNA]</scope>
    <source>
        <strain evidence="2 3">B2638</strain>
    </source>
</reference>
<accession>A0ABT0BVH5</accession>
<keyword evidence="3" id="KW-1185">Reference proteome</keyword>
<protein>
    <submittedName>
        <fullName evidence="2">Transposase</fullName>
    </submittedName>
</protein>
<evidence type="ECO:0000313" key="3">
    <source>
        <dbReference type="Proteomes" id="UP001202281"/>
    </source>
</evidence>
<gene>
    <name evidence="2" type="ORF">MTR66_19835</name>
</gene>
<name>A0ABT0BVH5_9SPHN</name>
<dbReference type="Gene3D" id="3.30.70.1290">
    <property type="entry name" value="Transposase IS200-like"/>
    <property type="match status" value="1"/>
</dbReference>
<dbReference type="InterPro" id="IPR002686">
    <property type="entry name" value="Transposase_17"/>
</dbReference>
<evidence type="ECO:0000259" key="1">
    <source>
        <dbReference type="Pfam" id="PF01797"/>
    </source>
</evidence>
<comment type="caution">
    <text evidence="2">The sequence shown here is derived from an EMBL/GenBank/DDBJ whole genome shotgun (WGS) entry which is preliminary data.</text>
</comment>
<dbReference type="Pfam" id="PF01797">
    <property type="entry name" value="Y1_Tnp"/>
    <property type="match status" value="1"/>
</dbReference>
<dbReference type="EMBL" id="JALHLG010000059">
    <property type="protein sequence ID" value="MCJ2189054.1"/>
    <property type="molecule type" value="Genomic_DNA"/>
</dbReference>
<sequence>MQRAKGRSSRRIQQDSRHHWGKRLWARGYFSTTSGNITDDVITAYLDRHTAPHNQASASRPEPTGFRR</sequence>
<feature type="domain" description="Transposase IS200-like" evidence="1">
    <location>
        <begin position="1"/>
        <end position="48"/>
    </location>
</feature>
<evidence type="ECO:0000313" key="2">
    <source>
        <dbReference type="EMBL" id="MCJ2189054.1"/>
    </source>
</evidence>
<dbReference type="Proteomes" id="UP001202281">
    <property type="component" value="Unassembled WGS sequence"/>
</dbReference>
<proteinExistence type="predicted"/>
<organism evidence="2 3">
    <name type="scientific">Novosphingobium beihaiensis</name>
    <dbReference type="NCBI Taxonomy" id="2930389"/>
    <lineage>
        <taxon>Bacteria</taxon>
        <taxon>Pseudomonadati</taxon>
        <taxon>Pseudomonadota</taxon>
        <taxon>Alphaproteobacteria</taxon>
        <taxon>Sphingomonadales</taxon>
        <taxon>Sphingomonadaceae</taxon>
        <taxon>Novosphingobium</taxon>
    </lineage>
</organism>